<feature type="compositionally biased region" description="Basic residues" evidence="1">
    <location>
        <begin position="249"/>
        <end position="261"/>
    </location>
</feature>
<organism evidence="2 3">
    <name type="scientific">Stephania yunnanensis</name>
    <dbReference type="NCBI Taxonomy" id="152371"/>
    <lineage>
        <taxon>Eukaryota</taxon>
        <taxon>Viridiplantae</taxon>
        <taxon>Streptophyta</taxon>
        <taxon>Embryophyta</taxon>
        <taxon>Tracheophyta</taxon>
        <taxon>Spermatophyta</taxon>
        <taxon>Magnoliopsida</taxon>
        <taxon>Ranunculales</taxon>
        <taxon>Menispermaceae</taxon>
        <taxon>Menispermoideae</taxon>
        <taxon>Cissampelideae</taxon>
        <taxon>Stephania</taxon>
    </lineage>
</organism>
<feature type="compositionally biased region" description="Basic residues" evidence="1">
    <location>
        <begin position="225"/>
        <end position="236"/>
    </location>
</feature>
<dbReference type="Proteomes" id="UP001420932">
    <property type="component" value="Unassembled WGS sequence"/>
</dbReference>
<dbReference type="EMBL" id="JBBNAF010000013">
    <property type="protein sequence ID" value="KAK9087962.1"/>
    <property type="molecule type" value="Genomic_DNA"/>
</dbReference>
<dbReference type="PANTHER" id="PTHR37258">
    <property type="entry name" value="FANTOM PROTEIN"/>
    <property type="match status" value="1"/>
</dbReference>
<reference evidence="2 3" key="1">
    <citation type="submission" date="2024-01" db="EMBL/GenBank/DDBJ databases">
        <title>Genome assemblies of Stephania.</title>
        <authorList>
            <person name="Yang L."/>
        </authorList>
    </citation>
    <scope>NUCLEOTIDE SEQUENCE [LARGE SCALE GENOMIC DNA]</scope>
    <source>
        <strain evidence="2">YNDBR</strain>
        <tissue evidence="2">Leaf</tissue>
    </source>
</reference>
<feature type="compositionally biased region" description="Polar residues" evidence="1">
    <location>
        <begin position="40"/>
        <end position="59"/>
    </location>
</feature>
<feature type="region of interest" description="Disordered" evidence="1">
    <location>
        <begin position="225"/>
        <end position="276"/>
    </location>
</feature>
<comment type="caution">
    <text evidence="2">The sequence shown here is derived from an EMBL/GenBank/DDBJ whole genome shotgun (WGS) entry which is preliminary data.</text>
</comment>
<sequence length="373" mass="41246">MLCSTTSTTKSTTNWLDRLRSSKGFPPQNDDVDLEDFLNRNPNSDPHSIPQKTDQNQVTDRPKQHDPDENRTKRDDWFEIMSSALAELFVMGGGGGGGDSRRFGGRETRSSRKRRQNPKLCAIPASATASVDDLSLNGGGAAAAAALSPSSADNSVAGAKTKKMRNGGGDRDRFEAALAEAEEDRYSRVDVTVIDTSAPVWRSEKIIFRKGSVWKVRDKNSKCRKISSLRKKKRKASQFDEEVVGGRKEMKRRKKKKKKQKVYSPSQSLPPPPPRLCLGDSKEVRVSEGRIVSLVEGFPKVERKPSSKQTSETPCQVPTKRQACIFQIAEETGQAGLFPHTKCSHQLKSVDLSFPKAVVKILIEDITKLCGIC</sequence>
<dbReference type="AlphaFoldDB" id="A0AAP0EBU4"/>
<feature type="region of interest" description="Disordered" evidence="1">
    <location>
        <begin position="148"/>
        <end position="170"/>
    </location>
</feature>
<evidence type="ECO:0000256" key="1">
    <source>
        <dbReference type="SAM" id="MobiDB-lite"/>
    </source>
</evidence>
<feature type="compositionally biased region" description="Basic and acidic residues" evidence="1">
    <location>
        <begin position="99"/>
        <end position="110"/>
    </location>
</feature>
<dbReference type="PANTHER" id="PTHR37258:SF1">
    <property type="entry name" value="FANTOM PROTEIN"/>
    <property type="match status" value="1"/>
</dbReference>
<protein>
    <submittedName>
        <fullName evidence="2">Uncharacterized protein</fullName>
    </submittedName>
</protein>
<name>A0AAP0EBU4_9MAGN</name>
<feature type="compositionally biased region" description="Basic and acidic residues" evidence="1">
    <location>
        <begin position="60"/>
        <end position="75"/>
    </location>
</feature>
<proteinExistence type="predicted"/>
<keyword evidence="3" id="KW-1185">Reference proteome</keyword>
<feature type="region of interest" description="Disordered" evidence="1">
    <location>
        <begin position="1"/>
        <end position="75"/>
    </location>
</feature>
<evidence type="ECO:0000313" key="3">
    <source>
        <dbReference type="Proteomes" id="UP001420932"/>
    </source>
</evidence>
<feature type="compositionally biased region" description="Low complexity" evidence="1">
    <location>
        <begin position="1"/>
        <end position="13"/>
    </location>
</feature>
<evidence type="ECO:0000313" key="2">
    <source>
        <dbReference type="EMBL" id="KAK9087962.1"/>
    </source>
</evidence>
<feature type="region of interest" description="Disordered" evidence="1">
    <location>
        <begin position="89"/>
        <end position="119"/>
    </location>
</feature>
<gene>
    <name evidence="2" type="ORF">Syun_030356</name>
</gene>
<accession>A0AAP0EBU4</accession>